<dbReference type="GO" id="GO:0032040">
    <property type="term" value="C:small-subunit processome"/>
    <property type="evidence" value="ECO:0007669"/>
    <property type="project" value="InterPro"/>
</dbReference>
<keyword evidence="9" id="KW-1185">Reference proteome</keyword>
<evidence type="ECO:0000256" key="3">
    <source>
        <dbReference type="ARBA" id="ARBA00022517"/>
    </source>
</evidence>
<evidence type="ECO:0000256" key="6">
    <source>
        <dbReference type="ARBA" id="ARBA00024695"/>
    </source>
</evidence>
<feature type="compositionally biased region" description="Basic and acidic residues" evidence="7">
    <location>
        <begin position="358"/>
        <end position="367"/>
    </location>
</feature>
<dbReference type="EMBL" id="BJWL01000013">
    <property type="protein sequence ID" value="GFZ00266.1"/>
    <property type="molecule type" value="Genomic_DNA"/>
</dbReference>
<organism evidence="8 9">
    <name type="scientific">Actinidia rufa</name>
    <dbReference type="NCBI Taxonomy" id="165716"/>
    <lineage>
        <taxon>Eukaryota</taxon>
        <taxon>Viridiplantae</taxon>
        <taxon>Streptophyta</taxon>
        <taxon>Embryophyta</taxon>
        <taxon>Tracheophyta</taxon>
        <taxon>Spermatophyta</taxon>
        <taxon>Magnoliopsida</taxon>
        <taxon>eudicotyledons</taxon>
        <taxon>Gunneridae</taxon>
        <taxon>Pentapetalae</taxon>
        <taxon>asterids</taxon>
        <taxon>Ericales</taxon>
        <taxon>Actinidiaceae</taxon>
        <taxon>Actinidia</taxon>
    </lineage>
</organism>
<dbReference type="GO" id="GO:0030692">
    <property type="term" value="C:Noc4p-Nop14p complex"/>
    <property type="evidence" value="ECO:0007669"/>
    <property type="project" value="TreeGrafter"/>
</dbReference>
<name>A0A7J0FNI3_9ERIC</name>
<evidence type="ECO:0000313" key="8">
    <source>
        <dbReference type="EMBL" id="GFZ00266.1"/>
    </source>
</evidence>
<evidence type="ECO:0000256" key="2">
    <source>
        <dbReference type="ARBA" id="ARBA00007466"/>
    </source>
</evidence>
<dbReference type="Pfam" id="PF04147">
    <property type="entry name" value="Nop14"/>
    <property type="match status" value="1"/>
</dbReference>
<evidence type="ECO:0000256" key="5">
    <source>
        <dbReference type="ARBA" id="ARBA00023242"/>
    </source>
</evidence>
<dbReference type="Proteomes" id="UP000585474">
    <property type="component" value="Unassembled WGS sequence"/>
</dbReference>
<dbReference type="GO" id="GO:0030490">
    <property type="term" value="P:maturation of SSU-rRNA"/>
    <property type="evidence" value="ECO:0007669"/>
    <property type="project" value="TreeGrafter"/>
</dbReference>
<keyword evidence="5" id="KW-0539">Nucleus</keyword>
<comment type="similarity">
    <text evidence="2">Belongs to the NOP14 family.</text>
</comment>
<sequence>MKKKPQTKPLRDHMVAAQIRRPWQEAQGRRVPHWPRSIGNHCKGTKKTLLKEYEQSGNSSVFIDKHIGEQNEGLGEFDKAIMRSQHPLFGLTLVPPPPTPTPSLSSGETIQHISGWKDEDNALKMNALKALVNKSISNEFVKKDVIVVPHNEDTLQQDKPDAYDKLVKEMALDMRARPSIETPEEITDEEKERLEELEVFLWVIWTDVLLMDEVLPEAALSDFSLKAARIAIKQYIDSTFSHLLHDISASTKAVTEGSTDVLQDFRQLLDDKMGLLVKLRDIIIDWVQEGFQDFFSKLDDHFLLLSGKTNSTGQDQGLTEGTSPERRTQKDKILSGLVLVLAQLSVFIEQGGIPRITEEERQKRMLTPDDSSDDNGNGSEDVDNAQRLRSISGVILVIPSLMMKTRELKGVGLRRFCIGRMQEMVLYLVISLISSLPSPLLHDLATIFLSLISPPIGLQIHPQLEMDGQGLPPSVVTRPPRGGENTILPSCWGKKNVVFGGETVARRLSLSRLNNGLTIKLGKKNQGWIRFYLSKLH</sequence>
<evidence type="ECO:0000256" key="7">
    <source>
        <dbReference type="SAM" id="MobiDB-lite"/>
    </source>
</evidence>
<comment type="subcellular location">
    <subcellularLocation>
        <location evidence="1">Nucleus</location>
        <location evidence="1">Nucleolus</location>
    </subcellularLocation>
</comment>
<reference evidence="8 9" key="1">
    <citation type="submission" date="2019-07" db="EMBL/GenBank/DDBJ databases">
        <title>De Novo Assembly of kiwifruit Actinidia rufa.</title>
        <authorList>
            <person name="Sugita-Konishi S."/>
            <person name="Sato K."/>
            <person name="Mori E."/>
            <person name="Abe Y."/>
            <person name="Kisaki G."/>
            <person name="Hamano K."/>
            <person name="Suezawa K."/>
            <person name="Otani M."/>
            <person name="Fukuda T."/>
            <person name="Manabe T."/>
            <person name="Gomi K."/>
            <person name="Tabuchi M."/>
            <person name="Akimitsu K."/>
            <person name="Kataoka I."/>
        </authorList>
    </citation>
    <scope>NUCLEOTIDE SEQUENCE [LARGE SCALE GENOMIC DNA]</scope>
    <source>
        <strain evidence="9">cv. Fuchu</strain>
    </source>
</reference>
<evidence type="ECO:0000313" key="9">
    <source>
        <dbReference type="Proteomes" id="UP000585474"/>
    </source>
</evidence>
<protein>
    <submittedName>
        <fullName evidence="8">Uncharacterized protein</fullName>
    </submittedName>
</protein>
<feature type="region of interest" description="Disordered" evidence="7">
    <location>
        <begin position="358"/>
        <end position="383"/>
    </location>
</feature>
<keyword evidence="4" id="KW-0698">rRNA processing</keyword>
<evidence type="ECO:0000256" key="1">
    <source>
        <dbReference type="ARBA" id="ARBA00004604"/>
    </source>
</evidence>
<feature type="region of interest" description="Disordered" evidence="7">
    <location>
        <begin position="19"/>
        <end position="42"/>
    </location>
</feature>
<comment type="caution">
    <text evidence="8">The sequence shown here is derived from an EMBL/GenBank/DDBJ whole genome shotgun (WGS) entry which is preliminary data.</text>
</comment>
<dbReference type="InterPro" id="IPR007276">
    <property type="entry name" value="Nop14"/>
</dbReference>
<dbReference type="PANTHER" id="PTHR23183:SF0">
    <property type="entry name" value="NUCLEOLAR PROTEIN 14"/>
    <property type="match status" value="1"/>
</dbReference>
<keyword evidence="3" id="KW-0690">Ribosome biogenesis</keyword>
<dbReference type="AlphaFoldDB" id="A0A7J0FNI3"/>
<comment type="function">
    <text evidence="6">Involved in nucleolar processing of pre-18S ribosomal RNA. Has a role in the nuclear export of 40S pre-ribosomal subunit to the cytoplasm.</text>
</comment>
<evidence type="ECO:0000256" key="4">
    <source>
        <dbReference type="ARBA" id="ARBA00022552"/>
    </source>
</evidence>
<gene>
    <name evidence="8" type="ORF">Acr_13g0016650</name>
</gene>
<dbReference type="OrthoDB" id="1938482at2759"/>
<proteinExistence type="inferred from homology"/>
<dbReference type="PANTHER" id="PTHR23183">
    <property type="entry name" value="NOP14"/>
    <property type="match status" value="1"/>
</dbReference>
<accession>A0A7J0FNI3</accession>